<dbReference type="InterPro" id="IPR045428">
    <property type="entry name" value="EACC1"/>
</dbReference>
<dbReference type="Pfam" id="PF19953">
    <property type="entry name" value="EACC1"/>
    <property type="match status" value="1"/>
</dbReference>
<dbReference type="Proteomes" id="UP001601992">
    <property type="component" value="Unassembled WGS sequence"/>
</dbReference>
<evidence type="ECO:0000313" key="1">
    <source>
        <dbReference type="EMBL" id="MFF3573756.1"/>
    </source>
</evidence>
<accession>A0ABW6SF35</accession>
<dbReference type="EMBL" id="JBIAQY010000021">
    <property type="protein sequence ID" value="MFF3573756.1"/>
    <property type="molecule type" value="Genomic_DNA"/>
</dbReference>
<evidence type="ECO:0000313" key="2">
    <source>
        <dbReference type="Proteomes" id="UP001601992"/>
    </source>
</evidence>
<name>A0ABW6SF35_9NOCA</name>
<keyword evidence="2" id="KW-1185">Reference proteome</keyword>
<protein>
    <submittedName>
        <fullName evidence="1">Uncharacterized protein</fullName>
    </submittedName>
</protein>
<dbReference type="RefSeq" id="WP_387406531.1">
    <property type="nucleotide sequence ID" value="NZ_JBIAQY010000021.1"/>
</dbReference>
<proteinExistence type="predicted"/>
<sequence length="124" mass="13337">MTEFKISVTESDDDVEELRALYSELLGDGELRTARKSLAPGRGHADTMGFEDVARLVLDNPALDTAFSTCVTAWLTTRGRRKLKIVLRANGTAEIDATGVREITATDVIEALNVARNGSDGPAS</sequence>
<organism evidence="1 2">
    <name type="scientific">Nocardia jiangxiensis</name>
    <dbReference type="NCBI Taxonomy" id="282685"/>
    <lineage>
        <taxon>Bacteria</taxon>
        <taxon>Bacillati</taxon>
        <taxon>Actinomycetota</taxon>
        <taxon>Actinomycetes</taxon>
        <taxon>Mycobacteriales</taxon>
        <taxon>Nocardiaceae</taxon>
        <taxon>Nocardia</taxon>
    </lineage>
</organism>
<comment type="caution">
    <text evidence="1">The sequence shown here is derived from an EMBL/GenBank/DDBJ whole genome shotgun (WGS) entry which is preliminary data.</text>
</comment>
<reference evidence="1 2" key="1">
    <citation type="submission" date="2024-10" db="EMBL/GenBank/DDBJ databases">
        <title>The Natural Products Discovery Center: Release of the First 8490 Sequenced Strains for Exploring Actinobacteria Biosynthetic Diversity.</title>
        <authorList>
            <person name="Kalkreuter E."/>
            <person name="Kautsar S.A."/>
            <person name="Yang D."/>
            <person name="Bader C.D."/>
            <person name="Teijaro C.N."/>
            <person name="Fluegel L."/>
            <person name="Davis C.M."/>
            <person name="Simpson J.R."/>
            <person name="Lauterbach L."/>
            <person name="Steele A.D."/>
            <person name="Gui C."/>
            <person name="Meng S."/>
            <person name="Li G."/>
            <person name="Viehrig K."/>
            <person name="Ye F."/>
            <person name="Su P."/>
            <person name="Kiefer A.F."/>
            <person name="Nichols A."/>
            <person name="Cepeda A.J."/>
            <person name="Yan W."/>
            <person name="Fan B."/>
            <person name="Jiang Y."/>
            <person name="Adhikari A."/>
            <person name="Zheng C.-J."/>
            <person name="Schuster L."/>
            <person name="Cowan T.M."/>
            <person name="Smanski M.J."/>
            <person name="Chevrette M.G."/>
            <person name="De Carvalho L.P.S."/>
            <person name="Shen B."/>
        </authorList>
    </citation>
    <scope>NUCLEOTIDE SEQUENCE [LARGE SCALE GENOMIC DNA]</scope>
    <source>
        <strain evidence="1 2">NPDC002593</strain>
    </source>
</reference>
<gene>
    <name evidence="1" type="ORF">ACFYXQ_38970</name>
</gene>